<evidence type="ECO:0000256" key="1">
    <source>
        <dbReference type="SAM" id="MobiDB-lite"/>
    </source>
</evidence>
<accession>A0A8S3ZUC3</accession>
<evidence type="ECO:0000313" key="2">
    <source>
        <dbReference type="EMBL" id="CAG5132993.1"/>
    </source>
</evidence>
<evidence type="ECO:0000313" key="3">
    <source>
        <dbReference type="Proteomes" id="UP000678393"/>
    </source>
</evidence>
<protein>
    <submittedName>
        <fullName evidence="2">Uncharacterized protein</fullName>
    </submittedName>
</protein>
<feature type="region of interest" description="Disordered" evidence="1">
    <location>
        <begin position="32"/>
        <end position="70"/>
    </location>
</feature>
<proteinExistence type="predicted"/>
<gene>
    <name evidence="2" type="ORF">CUNI_LOCUS18551</name>
</gene>
<sequence length="70" mass="7625">SDPYMYGFWKTQYTDQDMVSLPARSAKPEAVENMPPEDVIPRGNAPAPANLRLGNPGMGQHGAVLPRVSE</sequence>
<dbReference type="EMBL" id="CAJHNH020005802">
    <property type="protein sequence ID" value="CAG5132993.1"/>
    <property type="molecule type" value="Genomic_DNA"/>
</dbReference>
<name>A0A8S3ZUC3_9EUPU</name>
<keyword evidence="3" id="KW-1185">Reference proteome</keyword>
<dbReference type="OrthoDB" id="6157893at2759"/>
<dbReference type="AlphaFoldDB" id="A0A8S3ZUC3"/>
<feature type="non-terminal residue" evidence="2">
    <location>
        <position position="1"/>
    </location>
</feature>
<reference evidence="2" key="1">
    <citation type="submission" date="2021-04" db="EMBL/GenBank/DDBJ databases">
        <authorList>
            <consortium name="Molecular Ecology Group"/>
        </authorList>
    </citation>
    <scope>NUCLEOTIDE SEQUENCE</scope>
</reference>
<dbReference type="Proteomes" id="UP000678393">
    <property type="component" value="Unassembled WGS sequence"/>
</dbReference>
<comment type="caution">
    <text evidence="2">The sequence shown here is derived from an EMBL/GenBank/DDBJ whole genome shotgun (WGS) entry which is preliminary data.</text>
</comment>
<organism evidence="2 3">
    <name type="scientific">Candidula unifasciata</name>
    <dbReference type="NCBI Taxonomy" id="100452"/>
    <lineage>
        <taxon>Eukaryota</taxon>
        <taxon>Metazoa</taxon>
        <taxon>Spiralia</taxon>
        <taxon>Lophotrochozoa</taxon>
        <taxon>Mollusca</taxon>
        <taxon>Gastropoda</taxon>
        <taxon>Heterobranchia</taxon>
        <taxon>Euthyneura</taxon>
        <taxon>Panpulmonata</taxon>
        <taxon>Eupulmonata</taxon>
        <taxon>Stylommatophora</taxon>
        <taxon>Helicina</taxon>
        <taxon>Helicoidea</taxon>
        <taxon>Geomitridae</taxon>
        <taxon>Candidula</taxon>
    </lineage>
</organism>